<keyword evidence="4 10" id="KW-1003">Cell membrane</keyword>
<evidence type="ECO:0000313" key="11">
    <source>
        <dbReference type="EMBL" id="MBD8035916.1"/>
    </source>
</evidence>
<dbReference type="RefSeq" id="WP_191698888.1">
    <property type="nucleotide sequence ID" value="NZ_JACSPZ010000002.1"/>
</dbReference>
<evidence type="ECO:0000256" key="10">
    <source>
        <dbReference type="HAMAP-Rule" id="MF_00115"/>
    </source>
</evidence>
<proteinExistence type="inferred from homology"/>
<feature type="transmembrane region" description="Helical" evidence="10">
    <location>
        <begin position="65"/>
        <end position="88"/>
    </location>
</feature>
<keyword evidence="7 10" id="KW-0406">Ion transport</keyword>
<dbReference type="PROSITE" id="PS01327">
    <property type="entry name" value="MSCL"/>
    <property type="match status" value="1"/>
</dbReference>
<dbReference type="InterPro" id="IPR036019">
    <property type="entry name" value="MscL_channel"/>
</dbReference>
<keyword evidence="3 10" id="KW-0813">Transport</keyword>
<dbReference type="PANTHER" id="PTHR30266">
    <property type="entry name" value="MECHANOSENSITIVE CHANNEL MSCL"/>
    <property type="match status" value="1"/>
</dbReference>
<evidence type="ECO:0000256" key="8">
    <source>
        <dbReference type="ARBA" id="ARBA00023136"/>
    </source>
</evidence>
<evidence type="ECO:0000256" key="6">
    <source>
        <dbReference type="ARBA" id="ARBA00022989"/>
    </source>
</evidence>
<dbReference type="InterPro" id="IPR037673">
    <property type="entry name" value="MSC/AndL"/>
</dbReference>
<dbReference type="InterPro" id="IPR001185">
    <property type="entry name" value="MS_channel"/>
</dbReference>
<dbReference type="HAMAP" id="MF_00115">
    <property type="entry name" value="MscL"/>
    <property type="match status" value="1"/>
</dbReference>
<evidence type="ECO:0000256" key="9">
    <source>
        <dbReference type="ARBA" id="ARBA00023303"/>
    </source>
</evidence>
<keyword evidence="6 10" id="KW-1133">Transmembrane helix</keyword>
<sequence>MWKDFKEFAMKGNVIDLAVAVVIGSAFGKIVTSLVENIIMPLVGMLTGGIDLKDEWKFGSGEAQIALGVFVQSIIDFLIIAFAIFMALRLLTKLNRKKESEIVEEPKPELDTKEELLKEIRDLLKNEQAK</sequence>
<evidence type="ECO:0000256" key="2">
    <source>
        <dbReference type="ARBA" id="ARBA00007254"/>
    </source>
</evidence>
<keyword evidence="9 10" id="KW-0407">Ion channel</keyword>
<comment type="subunit">
    <text evidence="10">Homopentamer.</text>
</comment>
<dbReference type="NCBIfam" id="NF001843">
    <property type="entry name" value="PRK00567.1-4"/>
    <property type="match status" value="1"/>
</dbReference>
<dbReference type="Proteomes" id="UP000619101">
    <property type="component" value="Unassembled WGS sequence"/>
</dbReference>
<dbReference type="EMBL" id="JACSPZ010000002">
    <property type="protein sequence ID" value="MBD8035916.1"/>
    <property type="molecule type" value="Genomic_DNA"/>
</dbReference>
<keyword evidence="8 10" id="KW-0472">Membrane</keyword>
<comment type="similarity">
    <text evidence="2 10">Belongs to the MscL family.</text>
</comment>
<dbReference type="PANTHER" id="PTHR30266:SF2">
    <property type="entry name" value="LARGE-CONDUCTANCE MECHANOSENSITIVE CHANNEL"/>
    <property type="match status" value="1"/>
</dbReference>
<protein>
    <recommendedName>
        <fullName evidence="10">Large-conductance mechanosensitive channel</fullName>
    </recommendedName>
</protein>
<evidence type="ECO:0000256" key="4">
    <source>
        <dbReference type="ARBA" id="ARBA00022475"/>
    </source>
</evidence>
<feature type="transmembrane region" description="Helical" evidence="10">
    <location>
        <begin position="12"/>
        <end position="35"/>
    </location>
</feature>
<dbReference type="SUPFAM" id="SSF81330">
    <property type="entry name" value="Gated mechanosensitive channel"/>
    <property type="match status" value="1"/>
</dbReference>
<dbReference type="InterPro" id="IPR019823">
    <property type="entry name" value="Mechanosensitive_channel_CS"/>
</dbReference>
<evidence type="ECO:0000256" key="5">
    <source>
        <dbReference type="ARBA" id="ARBA00022692"/>
    </source>
</evidence>
<comment type="function">
    <text evidence="10">Channel that opens in response to stretch forces in the membrane lipid bilayer. May participate in the regulation of osmotic pressure changes within the cell.</text>
</comment>
<keyword evidence="5 10" id="KW-0812">Transmembrane</keyword>
<dbReference type="Pfam" id="PF01741">
    <property type="entry name" value="MscL"/>
    <property type="match status" value="1"/>
</dbReference>
<evidence type="ECO:0000313" key="12">
    <source>
        <dbReference type="Proteomes" id="UP000619101"/>
    </source>
</evidence>
<name>A0ABR8XVE1_9BACL</name>
<reference evidence="11 12" key="1">
    <citation type="submission" date="2020-08" db="EMBL/GenBank/DDBJ databases">
        <title>A Genomic Blueprint of the Chicken Gut Microbiome.</title>
        <authorList>
            <person name="Gilroy R."/>
            <person name="Ravi A."/>
            <person name="Getino M."/>
            <person name="Pursley I."/>
            <person name="Horton D.L."/>
            <person name="Alikhan N.-F."/>
            <person name="Baker D."/>
            <person name="Gharbi K."/>
            <person name="Hall N."/>
            <person name="Watson M."/>
            <person name="Adriaenssens E.M."/>
            <person name="Foster-Nyarko E."/>
            <person name="Jarju S."/>
            <person name="Secka A."/>
            <person name="Antonio M."/>
            <person name="Oren A."/>
            <person name="Chaudhuri R."/>
            <person name="La Ragione R.M."/>
            <person name="Hildebrand F."/>
            <person name="Pallen M.J."/>
        </authorList>
    </citation>
    <scope>NUCLEOTIDE SEQUENCE [LARGE SCALE GENOMIC DNA]</scope>
    <source>
        <strain evidence="11 12">A46</strain>
    </source>
</reference>
<dbReference type="Gene3D" id="1.10.1200.120">
    <property type="entry name" value="Large-conductance mechanosensitive channel, MscL, domain 1"/>
    <property type="match status" value="1"/>
</dbReference>
<keyword evidence="12" id="KW-1185">Reference proteome</keyword>
<evidence type="ECO:0000256" key="7">
    <source>
        <dbReference type="ARBA" id="ARBA00023065"/>
    </source>
</evidence>
<organism evidence="11 12">
    <name type="scientific">Solibacillus faecavium</name>
    <dbReference type="NCBI Taxonomy" id="2762221"/>
    <lineage>
        <taxon>Bacteria</taxon>
        <taxon>Bacillati</taxon>
        <taxon>Bacillota</taxon>
        <taxon>Bacilli</taxon>
        <taxon>Bacillales</taxon>
        <taxon>Caryophanaceae</taxon>
        <taxon>Solibacillus</taxon>
    </lineage>
</organism>
<dbReference type="PRINTS" id="PR01264">
    <property type="entry name" value="MECHCHANNEL"/>
</dbReference>
<gene>
    <name evidence="10 11" type="primary">mscL</name>
    <name evidence="11" type="ORF">H9635_04125</name>
</gene>
<comment type="caution">
    <text evidence="11">The sequence shown here is derived from an EMBL/GenBank/DDBJ whole genome shotgun (WGS) entry which is preliminary data.</text>
</comment>
<evidence type="ECO:0000256" key="1">
    <source>
        <dbReference type="ARBA" id="ARBA00004651"/>
    </source>
</evidence>
<dbReference type="NCBIfam" id="TIGR00220">
    <property type="entry name" value="mscL"/>
    <property type="match status" value="1"/>
</dbReference>
<evidence type="ECO:0000256" key="3">
    <source>
        <dbReference type="ARBA" id="ARBA00022448"/>
    </source>
</evidence>
<comment type="subcellular location">
    <subcellularLocation>
        <location evidence="1 10">Cell membrane</location>
        <topology evidence="1 10">Multi-pass membrane protein</topology>
    </subcellularLocation>
</comment>
<accession>A0ABR8XVE1</accession>